<dbReference type="AlphaFoldDB" id="A0A1F8AFK6"/>
<dbReference type="OrthoDB" id="4117425at2759"/>
<dbReference type="Proteomes" id="UP000179179">
    <property type="component" value="Unassembled WGS sequence"/>
</dbReference>
<evidence type="ECO:0000313" key="3">
    <source>
        <dbReference type="Proteomes" id="UP000179179"/>
    </source>
</evidence>
<dbReference type="STRING" id="109264.A0A1F8AFK6"/>
<dbReference type="PANTHER" id="PTHR47425:SF2">
    <property type="entry name" value="FARB-RELATED"/>
    <property type="match status" value="1"/>
</dbReference>
<dbReference type="CDD" id="cd12148">
    <property type="entry name" value="fungal_TF_MHR"/>
    <property type="match status" value="1"/>
</dbReference>
<organism evidence="2 3">
    <name type="scientific">Aspergillus bombycis</name>
    <dbReference type="NCBI Taxonomy" id="109264"/>
    <lineage>
        <taxon>Eukaryota</taxon>
        <taxon>Fungi</taxon>
        <taxon>Dikarya</taxon>
        <taxon>Ascomycota</taxon>
        <taxon>Pezizomycotina</taxon>
        <taxon>Eurotiomycetes</taxon>
        <taxon>Eurotiomycetidae</taxon>
        <taxon>Eurotiales</taxon>
        <taxon>Aspergillaceae</taxon>
        <taxon>Aspergillus</taxon>
    </lineage>
</organism>
<name>A0A1F8AFK6_9EURO</name>
<evidence type="ECO:0000256" key="1">
    <source>
        <dbReference type="SAM" id="MobiDB-lite"/>
    </source>
</evidence>
<feature type="region of interest" description="Disordered" evidence="1">
    <location>
        <begin position="23"/>
        <end position="64"/>
    </location>
</feature>
<gene>
    <name evidence="2" type="ORF">ABOM_000960</name>
</gene>
<protein>
    <recommendedName>
        <fullName evidence="4">Transcription factor domain-containing protein</fullName>
    </recommendedName>
</protein>
<comment type="caution">
    <text evidence="2">The sequence shown here is derived from an EMBL/GenBank/DDBJ whole genome shotgun (WGS) entry which is preliminary data.</text>
</comment>
<dbReference type="InterPro" id="IPR052761">
    <property type="entry name" value="Fungal_Detox/Toxin_TFs"/>
</dbReference>
<sequence length="564" mass="63390">MDDLKCEMHEYMYDTTVFHSSSFCHESQTETEPDSRRRKGRSTHRASDPPLTSRPSINEAATDHSDDTHYMNYFESLLFQGLDTETMFLCEPASSVSADLDVCRKETAAKGSLVNDSHAYQPSDILSTVSGADSSSLLSLDNKTDVVDKPEPSLQPGSDKSLVDIHNQQPGRGHHQKSEDALRKGAGSDSDISTFPATFTLQIQIQSDNVKICSCVPPCLPSRPYLAPWCAEGLDVHLKARVSHLQALDLLGDETTNLLLERYFSYVHPHFPVISERDIYLLFHPTEATNSQQLLPMSLAKFNAIMSAACSFITAEQANDAGFANISSMRRALHSRSQALLDAGSESNILDRIAINLLLSLRREYPEGMFDTESFLVNAYEELQVARHCPTFFHHLDKDQAYCRMRILQGCYQWRAYSCIVGTYRSRVPLPPSVNLGCIQLSDLDNDLSFSWFLSKDTKRTLARIFIASIDLFVLAYPICKILMRRDTFSLPSANRSSVMSDLEEFEFSLSKWHNQNLELMSPDSAGKSSAGRSYIPTIVHRTFLRLEYESVTLKPFSCLPKLI</sequence>
<keyword evidence="3" id="KW-1185">Reference proteome</keyword>
<dbReference type="GeneID" id="34444350"/>
<feature type="region of interest" description="Disordered" evidence="1">
    <location>
        <begin position="144"/>
        <end position="189"/>
    </location>
</feature>
<dbReference type="EMBL" id="LYCR01000003">
    <property type="protein sequence ID" value="OGM50523.1"/>
    <property type="molecule type" value="Genomic_DNA"/>
</dbReference>
<reference evidence="2 3" key="1">
    <citation type="journal article" date="2016" name="Genome Biol. Evol.">
        <title>Draft genome sequence of an aflatoxigenic Aspergillus species, A. bombycis.</title>
        <authorList>
            <person name="Moore G.G."/>
            <person name="Mack B.M."/>
            <person name="Beltz S.B."/>
            <person name="Gilbert M.K."/>
        </authorList>
    </citation>
    <scope>NUCLEOTIDE SEQUENCE [LARGE SCALE GENOMIC DNA]</scope>
    <source>
        <strain evidence="3">NRRL 26010</strain>
    </source>
</reference>
<dbReference type="RefSeq" id="XP_022394240.1">
    <property type="nucleotide sequence ID" value="XM_022528090.1"/>
</dbReference>
<evidence type="ECO:0000313" key="2">
    <source>
        <dbReference type="EMBL" id="OGM50523.1"/>
    </source>
</evidence>
<proteinExistence type="predicted"/>
<evidence type="ECO:0008006" key="4">
    <source>
        <dbReference type="Google" id="ProtNLM"/>
    </source>
</evidence>
<dbReference type="PANTHER" id="PTHR47425">
    <property type="entry name" value="FARB-RELATED"/>
    <property type="match status" value="1"/>
</dbReference>
<accession>A0A1F8AFK6</accession>